<organism evidence="2 3">
    <name type="scientific">Striga asiatica</name>
    <name type="common">Asiatic witchweed</name>
    <name type="synonym">Buchnera asiatica</name>
    <dbReference type="NCBI Taxonomy" id="4170"/>
    <lineage>
        <taxon>Eukaryota</taxon>
        <taxon>Viridiplantae</taxon>
        <taxon>Streptophyta</taxon>
        <taxon>Embryophyta</taxon>
        <taxon>Tracheophyta</taxon>
        <taxon>Spermatophyta</taxon>
        <taxon>Magnoliopsida</taxon>
        <taxon>eudicotyledons</taxon>
        <taxon>Gunneridae</taxon>
        <taxon>Pentapetalae</taxon>
        <taxon>asterids</taxon>
        <taxon>lamiids</taxon>
        <taxon>Lamiales</taxon>
        <taxon>Orobanchaceae</taxon>
        <taxon>Buchnereae</taxon>
        <taxon>Striga</taxon>
    </lineage>
</organism>
<keyword evidence="1" id="KW-0812">Transmembrane</keyword>
<dbReference type="AlphaFoldDB" id="A0A5A7QLA1"/>
<evidence type="ECO:0000313" key="2">
    <source>
        <dbReference type="EMBL" id="GER45622.1"/>
    </source>
</evidence>
<keyword evidence="1" id="KW-0472">Membrane</keyword>
<feature type="transmembrane region" description="Helical" evidence="1">
    <location>
        <begin position="81"/>
        <end position="101"/>
    </location>
</feature>
<protein>
    <submittedName>
        <fullName evidence="2">Phosphotyrosine protein phosphatases superfamily protein</fullName>
    </submittedName>
</protein>
<dbReference type="EMBL" id="BKCP01007183">
    <property type="protein sequence ID" value="GER45622.1"/>
    <property type="molecule type" value="Genomic_DNA"/>
</dbReference>
<keyword evidence="1" id="KW-1133">Transmembrane helix</keyword>
<evidence type="ECO:0000256" key="1">
    <source>
        <dbReference type="SAM" id="Phobius"/>
    </source>
</evidence>
<accession>A0A5A7QLA1</accession>
<sequence>MLSYKWWDLRVDTKGGSDQWAKGPQEVKNKTLTNARGEKRWLSSSSSSSSLLPFRPYLIPNHYASSYRLRKFPWSDLGVTYIRLALLLRLTQLLALLIAIARTRIGGTQRSINPRIQKKRSEVTFDRPISRLPLPAEESKFLSASGGPIGKKEDLMPSGLARIYWDVALEESAI</sequence>
<reference evidence="3" key="1">
    <citation type="journal article" date="2019" name="Curr. Biol.">
        <title>Genome Sequence of Striga asiatica Provides Insight into the Evolution of Plant Parasitism.</title>
        <authorList>
            <person name="Yoshida S."/>
            <person name="Kim S."/>
            <person name="Wafula E.K."/>
            <person name="Tanskanen J."/>
            <person name="Kim Y.M."/>
            <person name="Honaas L."/>
            <person name="Yang Z."/>
            <person name="Spallek T."/>
            <person name="Conn C.E."/>
            <person name="Ichihashi Y."/>
            <person name="Cheong K."/>
            <person name="Cui S."/>
            <person name="Der J.P."/>
            <person name="Gundlach H."/>
            <person name="Jiao Y."/>
            <person name="Hori C."/>
            <person name="Ishida J.K."/>
            <person name="Kasahara H."/>
            <person name="Kiba T."/>
            <person name="Kim M.S."/>
            <person name="Koo N."/>
            <person name="Laohavisit A."/>
            <person name="Lee Y.H."/>
            <person name="Lumba S."/>
            <person name="McCourt P."/>
            <person name="Mortimer J.C."/>
            <person name="Mutuku J.M."/>
            <person name="Nomura T."/>
            <person name="Sasaki-Sekimoto Y."/>
            <person name="Seto Y."/>
            <person name="Wang Y."/>
            <person name="Wakatake T."/>
            <person name="Sakakibara H."/>
            <person name="Demura T."/>
            <person name="Yamaguchi S."/>
            <person name="Yoneyama K."/>
            <person name="Manabe R.I."/>
            <person name="Nelson D.C."/>
            <person name="Schulman A.H."/>
            <person name="Timko M.P."/>
            <person name="dePamphilis C.W."/>
            <person name="Choi D."/>
            <person name="Shirasu K."/>
        </authorList>
    </citation>
    <scope>NUCLEOTIDE SEQUENCE [LARGE SCALE GENOMIC DNA]</scope>
    <source>
        <strain evidence="3">cv. UVA1</strain>
    </source>
</reference>
<proteinExistence type="predicted"/>
<evidence type="ECO:0000313" key="3">
    <source>
        <dbReference type="Proteomes" id="UP000325081"/>
    </source>
</evidence>
<dbReference type="Proteomes" id="UP000325081">
    <property type="component" value="Unassembled WGS sequence"/>
</dbReference>
<name>A0A5A7QLA1_STRAF</name>
<gene>
    <name evidence="2" type="ORF">STAS_22580</name>
</gene>
<keyword evidence="3" id="KW-1185">Reference proteome</keyword>
<comment type="caution">
    <text evidence="2">The sequence shown here is derived from an EMBL/GenBank/DDBJ whole genome shotgun (WGS) entry which is preliminary data.</text>
</comment>